<accession>A0ABQ5EKB2</accession>
<proteinExistence type="predicted"/>
<protein>
    <submittedName>
        <fullName evidence="1">Uncharacterized protein</fullName>
    </submittedName>
</protein>
<evidence type="ECO:0000313" key="2">
    <source>
        <dbReference type="Proteomes" id="UP001151760"/>
    </source>
</evidence>
<dbReference type="Proteomes" id="UP001151760">
    <property type="component" value="Unassembled WGS sequence"/>
</dbReference>
<reference evidence="1" key="1">
    <citation type="journal article" date="2022" name="Int. J. Mol. Sci.">
        <title>Draft Genome of Tanacetum Coccineum: Genomic Comparison of Closely Related Tanacetum-Family Plants.</title>
        <authorList>
            <person name="Yamashiro T."/>
            <person name="Shiraishi A."/>
            <person name="Nakayama K."/>
            <person name="Satake H."/>
        </authorList>
    </citation>
    <scope>NUCLEOTIDE SEQUENCE</scope>
</reference>
<reference evidence="1" key="2">
    <citation type="submission" date="2022-01" db="EMBL/GenBank/DDBJ databases">
        <authorList>
            <person name="Yamashiro T."/>
            <person name="Shiraishi A."/>
            <person name="Satake H."/>
            <person name="Nakayama K."/>
        </authorList>
    </citation>
    <scope>NUCLEOTIDE SEQUENCE</scope>
</reference>
<gene>
    <name evidence="1" type="ORF">Tco_0977124</name>
</gene>
<keyword evidence="2" id="KW-1185">Reference proteome</keyword>
<sequence>MVAPTIPVSIDSFEGSFKDTIDISVDVIYLVPVAPVVFPTTTEELTALRNRVDIIEAENASLRATIRTMKAVETVTRNHERLDRIEIERQLALVQESHRHD</sequence>
<name>A0ABQ5EKB2_9ASTR</name>
<comment type="caution">
    <text evidence="1">The sequence shown here is derived from an EMBL/GenBank/DDBJ whole genome shotgun (WGS) entry which is preliminary data.</text>
</comment>
<evidence type="ECO:0000313" key="1">
    <source>
        <dbReference type="EMBL" id="GJT50967.1"/>
    </source>
</evidence>
<dbReference type="EMBL" id="BQNB010016366">
    <property type="protein sequence ID" value="GJT50967.1"/>
    <property type="molecule type" value="Genomic_DNA"/>
</dbReference>
<organism evidence="1 2">
    <name type="scientific">Tanacetum coccineum</name>
    <dbReference type="NCBI Taxonomy" id="301880"/>
    <lineage>
        <taxon>Eukaryota</taxon>
        <taxon>Viridiplantae</taxon>
        <taxon>Streptophyta</taxon>
        <taxon>Embryophyta</taxon>
        <taxon>Tracheophyta</taxon>
        <taxon>Spermatophyta</taxon>
        <taxon>Magnoliopsida</taxon>
        <taxon>eudicotyledons</taxon>
        <taxon>Gunneridae</taxon>
        <taxon>Pentapetalae</taxon>
        <taxon>asterids</taxon>
        <taxon>campanulids</taxon>
        <taxon>Asterales</taxon>
        <taxon>Asteraceae</taxon>
        <taxon>Asteroideae</taxon>
        <taxon>Anthemideae</taxon>
        <taxon>Anthemidinae</taxon>
        <taxon>Tanacetum</taxon>
    </lineage>
</organism>